<evidence type="ECO:0000313" key="3">
    <source>
        <dbReference type="Proteomes" id="UP001320972"/>
    </source>
</evidence>
<gene>
    <name evidence="2" type="ORF">OB955_16040</name>
    <name evidence="1" type="ORF">OB960_15300</name>
</gene>
<dbReference type="EMBL" id="JAOPKA010000010">
    <property type="protein sequence ID" value="MCU4742758.1"/>
    <property type="molecule type" value="Genomic_DNA"/>
</dbReference>
<dbReference type="AlphaFoldDB" id="A0AAP2Z1B8"/>
<evidence type="ECO:0000313" key="4">
    <source>
        <dbReference type="Proteomes" id="UP001321018"/>
    </source>
</evidence>
<reference evidence="1 3" key="1">
    <citation type="submission" date="2022-09" db="EMBL/GenBank/DDBJ databases">
        <title>Enrichment on poylsaccharides allowed isolation of novel metabolic and taxonomic groups of Haloarchaea.</title>
        <authorList>
            <person name="Sorokin D.Y."/>
            <person name="Elcheninov A.G."/>
            <person name="Khizhniak T.V."/>
            <person name="Kolganova T.V."/>
            <person name="Kublanov I.V."/>
        </authorList>
    </citation>
    <scope>NUCLEOTIDE SEQUENCE</scope>
    <source>
        <strain evidence="2 3">AArc-m2/3/4</strain>
        <strain evidence="1">AArc-xg1-1</strain>
    </source>
</reference>
<accession>A0AAP2Z1B8</accession>
<evidence type="ECO:0000313" key="1">
    <source>
        <dbReference type="EMBL" id="MCU4742758.1"/>
    </source>
</evidence>
<evidence type="ECO:0000313" key="2">
    <source>
        <dbReference type="EMBL" id="MCU4974237.1"/>
    </source>
</evidence>
<proteinExistence type="predicted"/>
<dbReference type="Proteomes" id="UP001321018">
    <property type="component" value="Unassembled WGS sequence"/>
</dbReference>
<comment type="caution">
    <text evidence="1">The sequence shown here is derived from an EMBL/GenBank/DDBJ whole genome shotgun (WGS) entry which is preliminary data.</text>
</comment>
<protein>
    <submittedName>
        <fullName evidence="1">Uncharacterized protein</fullName>
    </submittedName>
</protein>
<sequence>MSQSNHSQLYVGCPQCDATVSASVPAGTRTNDLDWNDPNRLQGKETSCENCDHELEFYYY</sequence>
<name>A0AAP2Z1B8_9EURY</name>
<keyword evidence="3" id="KW-1185">Reference proteome</keyword>
<dbReference type="Proteomes" id="UP001320972">
    <property type="component" value="Unassembled WGS sequence"/>
</dbReference>
<dbReference type="EMBL" id="JAOPKB010000010">
    <property type="protein sequence ID" value="MCU4974237.1"/>
    <property type="molecule type" value="Genomic_DNA"/>
</dbReference>
<organism evidence="1 4">
    <name type="scientific">Natronoglomus mannanivorans</name>
    <dbReference type="NCBI Taxonomy" id="2979990"/>
    <lineage>
        <taxon>Archaea</taxon>
        <taxon>Methanobacteriati</taxon>
        <taxon>Methanobacteriota</taxon>
        <taxon>Stenosarchaea group</taxon>
        <taxon>Halobacteria</taxon>
        <taxon>Halobacteriales</taxon>
        <taxon>Natrialbaceae</taxon>
        <taxon>Natronoglomus</taxon>
    </lineage>
</organism>